<name>A0AA35W259_GEOBA</name>
<evidence type="ECO:0000259" key="4">
    <source>
        <dbReference type="Pfam" id="PF00561"/>
    </source>
</evidence>
<dbReference type="PRINTS" id="PR00412">
    <property type="entry name" value="EPOXHYDRLASE"/>
</dbReference>
<dbReference type="GO" id="GO:0004301">
    <property type="term" value="F:epoxide hydrolase activity"/>
    <property type="evidence" value="ECO:0007669"/>
    <property type="project" value="UniProtKB-ARBA"/>
</dbReference>
<evidence type="ECO:0000256" key="2">
    <source>
        <dbReference type="ARBA" id="ARBA00038334"/>
    </source>
</evidence>
<feature type="transmembrane region" description="Helical" evidence="3">
    <location>
        <begin position="6"/>
        <end position="32"/>
    </location>
</feature>
<accession>A0AA35W259</accession>
<evidence type="ECO:0000313" key="6">
    <source>
        <dbReference type="Proteomes" id="UP001174909"/>
    </source>
</evidence>
<dbReference type="EMBL" id="CASHTH010000284">
    <property type="protein sequence ID" value="CAI7996860.1"/>
    <property type="molecule type" value="Genomic_DNA"/>
</dbReference>
<dbReference type="InterPro" id="IPR000073">
    <property type="entry name" value="AB_hydrolase_1"/>
</dbReference>
<reference evidence="5" key="1">
    <citation type="submission" date="2023-03" db="EMBL/GenBank/DDBJ databases">
        <authorList>
            <person name="Steffen K."/>
            <person name="Cardenas P."/>
        </authorList>
    </citation>
    <scope>NUCLEOTIDE SEQUENCE</scope>
</reference>
<dbReference type="Pfam" id="PF00561">
    <property type="entry name" value="Abhydrolase_1"/>
    <property type="match status" value="2"/>
</dbReference>
<dbReference type="InterPro" id="IPR029058">
    <property type="entry name" value="AB_hydrolase_fold"/>
</dbReference>
<keyword evidence="3" id="KW-0812">Transmembrane</keyword>
<dbReference type="AlphaFoldDB" id="A0AA35W259"/>
<dbReference type="SUPFAM" id="SSF53474">
    <property type="entry name" value="alpha/beta-Hydrolases"/>
    <property type="match status" value="2"/>
</dbReference>
<feature type="domain" description="AB hydrolase-1" evidence="4">
    <location>
        <begin position="314"/>
        <end position="366"/>
    </location>
</feature>
<dbReference type="Proteomes" id="UP001174909">
    <property type="component" value="Unassembled WGS sequence"/>
</dbReference>
<evidence type="ECO:0000256" key="1">
    <source>
        <dbReference type="ARBA" id="ARBA00022801"/>
    </source>
</evidence>
<gene>
    <name evidence="5" type="ORF">GBAR_LOCUS1982</name>
</gene>
<evidence type="ECO:0000256" key="3">
    <source>
        <dbReference type="SAM" id="Phobius"/>
    </source>
</evidence>
<proteinExistence type="inferred from homology"/>
<keyword evidence="3" id="KW-1133">Transmembrane helix</keyword>
<keyword evidence="3" id="KW-0472">Membrane</keyword>
<keyword evidence="1 5" id="KW-0378">Hydrolase</keyword>
<dbReference type="PRINTS" id="PR00111">
    <property type="entry name" value="ABHYDROLASE"/>
</dbReference>
<dbReference type="InterPro" id="IPR000639">
    <property type="entry name" value="Epox_hydrolase-like"/>
</dbReference>
<protein>
    <submittedName>
        <fullName evidence="5">Epoxide hydrolase 4</fullName>
    </submittedName>
</protein>
<comment type="similarity">
    <text evidence="2">Belongs to the AB hydrolase superfamily. Epoxide hydrolase family.</text>
</comment>
<organism evidence="5 6">
    <name type="scientific">Geodia barretti</name>
    <name type="common">Barrett's horny sponge</name>
    <dbReference type="NCBI Taxonomy" id="519541"/>
    <lineage>
        <taxon>Eukaryota</taxon>
        <taxon>Metazoa</taxon>
        <taxon>Porifera</taxon>
        <taxon>Demospongiae</taxon>
        <taxon>Heteroscleromorpha</taxon>
        <taxon>Tetractinellida</taxon>
        <taxon>Astrophorina</taxon>
        <taxon>Geodiidae</taxon>
        <taxon>Geodia</taxon>
    </lineage>
</organism>
<dbReference type="Gene3D" id="3.40.50.1820">
    <property type="entry name" value="alpha/beta hydrolase"/>
    <property type="match status" value="2"/>
</dbReference>
<dbReference type="PANTHER" id="PTHR43329">
    <property type="entry name" value="EPOXIDE HYDROLASE"/>
    <property type="match status" value="1"/>
</dbReference>
<evidence type="ECO:0000313" key="5">
    <source>
        <dbReference type="EMBL" id="CAI7996860.1"/>
    </source>
</evidence>
<keyword evidence="6" id="KW-1185">Reference proteome</keyword>
<sequence>MAFAGLLFPILGYFFIALWGLLGLLKVAVTILTHPFTALKKTTREIPPACLLDPALGSHEYVTANGLKFHCVCAGDTSKPLMLLLHGFPEFWFSWRHQLKAFSKDYHVVAVDMRGYGDSDKPDGVASYTLDKLGKDIADLIPALGYSACVLVGHDWGGAVAWRVADTNPELIDKLVIMNCPHLSIMGQELTNGWGQLLKSWYIFMFQVPWLPEFTIGLHDYRNFNAIFRGRKAGVKNRDQFPAEVVEAYKYSFSRPGGLTGPINYIRAIYKTRSFLFPRTRKTIDIPTLLLWVTSLTPHISHSSHIHFIPLGSSEYSFNHLTADIVELIPALGHSSCILVGHDWGGVVSWRVTQRYPELVDRHIVLNCPHGRFEI</sequence>
<comment type="caution">
    <text evidence="5">The sequence shown here is derived from an EMBL/GenBank/DDBJ whole genome shotgun (WGS) entry which is preliminary data.</text>
</comment>
<feature type="domain" description="AB hydrolase-1" evidence="4">
    <location>
        <begin position="80"/>
        <end position="202"/>
    </location>
</feature>